<dbReference type="GO" id="GO:0005886">
    <property type="term" value="C:plasma membrane"/>
    <property type="evidence" value="ECO:0007669"/>
    <property type="project" value="TreeGrafter"/>
</dbReference>
<dbReference type="KEGG" id="nvi:107981563"/>
<keyword evidence="5 6" id="KW-0472">Membrane</keyword>
<dbReference type="Gene3D" id="1.10.1450.10">
    <property type="entry name" value="Tetraspanin"/>
    <property type="match status" value="1"/>
</dbReference>
<evidence type="ECO:0000256" key="5">
    <source>
        <dbReference type="ARBA" id="ARBA00023136"/>
    </source>
</evidence>
<evidence type="ECO:0000313" key="7">
    <source>
        <dbReference type="EnsemblMetazoa" id="XP_031788932"/>
    </source>
</evidence>
<protein>
    <recommendedName>
        <fullName evidence="6">Tetraspanin</fullName>
    </recommendedName>
</protein>
<dbReference type="Pfam" id="PF00335">
    <property type="entry name" value="Tetraspanin"/>
    <property type="match status" value="1"/>
</dbReference>
<evidence type="ECO:0000256" key="6">
    <source>
        <dbReference type="RuleBase" id="RU361218"/>
    </source>
</evidence>
<dbReference type="PANTHER" id="PTHR19282">
    <property type="entry name" value="TETRASPANIN"/>
    <property type="match status" value="1"/>
</dbReference>
<dbReference type="RefSeq" id="XP_031788932.1">
    <property type="nucleotide sequence ID" value="XM_031933072.2"/>
</dbReference>
<dbReference type="PANTHER" id="PTHR19282:SF551">
    <property type="entry name" value="RE08073P-RELATED"/>
    <property type="match status" value="1"/>
</dbReference>
<sequence length="265" mass="29103">MGVFECYGIIKFMLVFVNLVFWAFGSLAVSLSIWMLVDQAFLITLSQDQPNFYAGLYILLAAGTLMFIISFLGCCGAYKESQCMLVSFFSCMLIVIVAQIATAAWLYANSNRLEELVKSSIQASIKYEYSIIPTRTQIVDSFQQNLGCCGATSPNDWAGSKFSSSDGSSEILLTVSQGTIFKVPKSCCKNETSFDCDMSRKIRIADILPSAIYDVGCTDQIIREFKKQSGILFGVIISLGLLEVIASVFSLILCCAIGSNDRYKA</sequence>
<organism evidence="7 8">
    <name type="scientific">Nasonia vitripennis</name>
    <name type="common">Parasitic wasp</name>
    <dbReference type="NCBI Taxonomy" id="7425"/>
    <lineage>
        <taxon>Eukaryota</taxon>
        <taxon>Metazoa</taxon>
        <taxon>Ecdysozoa</taxon>
        <taxon>Arthropoda</taxon>
        <taxon>Hexapoda</taxon>
        <taxon>Insecta</taxon>
        <taxon>Pterygota</taxon>
        <taxon>Neoptera</taxon>
        <taxon>Endopterygota</taxon>
        <taxon>Hymenoptera</taxon>
        <taxon>Apocrita</taxon>
        <taxon>Proctotrupomorpha</taxon>
        <taxon>Chalcidoidea</taxon>
        <taxon>Pteromalidae</taxon>
        <taxon>Pteromalinae</taxon>
        <taxon>Nasonia</taxon>
    </lineage>
</organism>
<dbReference type="OrthoDB" id="10016273at2759"/>
<dbReference type="FunCoup" id="A0A7M7QJZ9">
    <property type="interactions" value="266"/>
</dbReference>
<accession>A0A7M7QJZ9</accession>
<dbReference type="GeneID" id="107981563"/>
<dbReference type="PIRSF" id="PIRSF002419">
    <property type="entry name" value="Tetraspanin"/>
    <property type="match status" value="1"/>
</dbReference>
<name>A0A7M7QJZ9_NASVI</name>
<dbReference type="InParanoid" id="A0A7M7QJZ9"/>
<keyword evidence="4 6" id="KW-1133">Transmembrane helix</keyword>
<feature type="transmembrane region" description="Helical" evidence="6">
    <location>
        <begin position="85"/>
        <end position="108"/>
    </location>
</feature>
<comment type="subcellular location">
    <subcellularLocation>
        <location evidence="1 6">Membrane</location>
        <topology evidence="1 6">Multi-pass membrane protein</topology>
    </subcellularLocation>
</comment>
<dbReference type="SUPFAM" id="SSF48652">
    <property type="entry name" value="Tetraspanin"/>
    <property type="match status" value="1"/>
</dbReference>
<dbReference type="PROSITE" id="PS00421">
    <property type="entry name" value="TM4_1"/>
    <property type="match status" value="1"/>
</dbReference>
<keyword evidence="8" id="KW-1185">Reference proteome</keyword>
<proteinExistence type="inferred from homology"/>
<feature type="transmembrane region" description="Helical" evidence="6">
    <location>
        <begin position="12"/>
        <end position="36"/>
    </location>
</feature>
<dbReference type="InterPro" id="IPR018503">
    <property type="entry name" value="Tetraspanin_CS"/>
</dbReference>
<keyword evidence="3 6" id="KW-0812">Transmembrane</keyword>
<evidence type="ECO:0000256" key="1">
    <source>
        <dbReference type="ARBA" id="ARBA00004141"/>
    </source>
</evidence>
<evidence type="ECO:0000256" key="3">
    <source>
        <dbReference type="ARBA" id="ARBA00022692"/>
    </source>
</evidence>
<dbReference type="InterPro" id="IPR008952">
    <property type="entry name" value="Tetraspanin_EC2_sf"/>
</dbReference>
<dbReference type="PRINTS" id="PR00259">
    <property type="entry name" value="TMFOUR"/>
</dbReference>
<dbReference type="SMR" id="A0A7M7QJZ9"/>
<dbReference type="EnsemblMetazoa" id="XM_031933072">
    <property type="protein sequence ID" value="XP_031788932"/>
    <property type="gene ID" value="LOC107981563"/>
</dbReference>
<evidence type="ECO:0000313" key="8">
    <source>
        <dbReference type="Proteomes" id="UP000002358"/>
    </source>
</evidence>
<comment type="similarity">
    <text evidence="2 6">Belongs to the tetraspanin (TM4SF) family.</text>
</comment>
<dbReference type="Proteomes" id="UP000002358">
    <property type="component" value="Unassembled WGS sequence"/>
</dbReference>
<dbReference type="InterPro" id="IPR000301">
    <property type="entry name" value="Tetraspanin_animals"/>
</dbReference>
<dbReference type="InterPro" id="IPR018499">
    <property type="entry name" value="Tetraspanin/Peripherin"/>
</dbReference>
<feature type="transmembrane region" description="Helical" evidence="6">
    <location>
        <begin position="56"/>
        <end position="78"/>
    </location>
</feature>
<dbReference type="AlphaFoldDB" id="A0A7M7QJZ9"/>
<evidence type="ECO:0000256" key="2">
    <source>
        <dbReference type="ARBA" id="ARBA00006840"/>
    </source>
</evidence>
<evidence type="ECO:0000256" key="4">
    <source>
        <dbReference type="ARBA" id="ARBA00022989"/>
    </source>
</evidence>
<feature type="transmembrane region" description="Helical" evidence="6">
    <location>
        <begin position="231"/>
        <end position="257"/>
    </location>
</feature>
<reference evidence="7" key="1">
    <citation type="submission" date="2021-01" db="UniProtKB">
        <authorList>
            <consortium name="EnsemblMetazoa"/>
        </authorList>
    </citation>
    <scope>IDENTIFICATION</scope>
</reference>